<evidence type="ECO:0000256" key="2">
    <source>
        <dbReference type="ARBA" id="ARBA00022908"/>
    </source>
</evidence>
<dbReference type="PANTHER" id="PTHR30349">
    <property type="entry name" value="PHAGE INTEGRASE-RELATED"/>
    <property type="match status" value="1"/>
</dbReference>
<name>A0ABY8J127_9BACI</name>
<keyword evidence="4" id="KW-0233">DNA recombination</keyword>
<dbReference type="PROSITE" id="PS51898">
    <property type="entry name" value="TYR_RECOMBINASE"/>
    <property type="match status" value="1"/>
</dbReference>
<dbReference type="EMBL" id="CP121671">
    <property type="protein sequence ID" value="WFT76202.1"/>
    <property type="molecule type" value="Genomic_DNA"/>
</dbReference>
<comment type="similarity">
    <text evidence="1">Belongs to the 'phage' integrase family.</text>
</comment>
<dbReference type="InterPro" id="IPR013762">
    <property type="entry name" value="Integrase-like_cat_sf"/>
</dbReference>
<sequence length="392" mass="45915">MASYECRGKKSFLLTVELGYDGKGRRKRKRKTIQVDESLLKTKRKLENHLNDELVKFKIEVEAGEYISPGKLKLKDFVEDWEIKYAQRNLGAQTLETYKGNLRNHILPAFGDKRVDQIKTIHVVNFISELEQDSGLSQGTIQYIYRVFRNVMQRAKDWDLIKKNPLASVGRPKDNKKRKVNIYEPEEVQQLFEVAQSQPKHWRLFLSLALACAMRRSELLGLEWKHVDLIEGTIEVEQVITRGEKGRAVIKEPKSETSKRIISLPKSVIAELKLFRIHWKKEKIKAGEWWIEKNHEFVFCNEDGQHFYPTTPTTWWRRFIKKADVRFIRLHDLRHTSATTLINQGIHAKIISERLGHSDIRITMDTYGHAIRTADQEAASKMDEVFYSRKNS</sequence>
<evidence type="ECO:0000259" key="7">
    <source>
        <dbReference type="PROSITE" id="PS51900"/>
    </source>
</evidence>
<protein>
    <submittedName>
        <fullName evidence="8">Tyrosine-type recombinase/integrase</fullName>
    </submittedName>
</protein>
<dbReference type="InterPro" id="IPR002104">
    <property type="entry name" value="Integrase_catalytic"/>
</dbReference>
<dbReference type="InterPro" id="IPR011010">
    <property type="entry name" value="DNA_brk_join_enz"/>
</dbReference>
<dbReference type="RefSeq" id="WP_283078156.1">
    <property type="nucleotide sequence ID" value="NZ_CP121671.1"/>
</dbReference>
<evidence type="ECO:0000256" key="1">
    <source>
        <dbReference type="ARBA" id="ARBA00008857"/>
    </source>
</evidence>
<keyword evidence="3 5" id="KW-0238">DNA-binding</keyword>
<dbReference type="InterPro" id="IPR004107">
    <property type="entry name" value="Integrase_SAM-like_N"/>
</dbReference>
<dbReference type="InterPro" id="IPR050090">
    <property type="entry name" value="Tyrosine_recombinase_XerCD"/>
</dbReference>
<keyword evidence="2" id="KW-0229">DNA integration</keyword>
<evidence type="ECO:0000313" key="8">
    <source>
        <dbReference type="EMBL" id="WFT76202.1"/>
    </source>
</evidence>
<dbReference type="Proteomes" id="UP001221597">
    <property type="component" value="Chromosome"/>
</dbReference>
<feature type="domain" description="Core-binding (CB)" evidence="7">
    <location>
        <begin position="72"/>
        <end position="156"/>
    </location>
</feature>
<dbReference type="Pfam" id="PF00589">
    <property type="entry name" value="Phage_integrase"/>
    <property type="match status" value="1"/>
</dbReference>
<evidence type="ECO:0000256" key="3">
    <source>
        <dbReference type="ARBA" id="ARBA00023125"/>
    </source>
</evidence>
<dbReference type="Gene3D" id="1.10.150.130">
    <property type="match status" value="1"/>
</dbReference>
<evidence type="ECO:0000313" key="9">
    <source>
        <dbReference type="Proteomes" id="UP001221597"/>
    </source>
</evidence>
<accession>A0ABY8J127</accession>
<gene>
    <name evidence="8" type="ORF">P9989_07515</name>
</gene>
<keyword evidence="9" id="KW-1185">Reference proteome</keyword>
<dbReference type="SUPFAM" id="SSF56349">
    <property type="entry name" value="DNA breaking-rejoining enzymes"/>
    <property type="match status" value="1"/>
</dbReference>
<feature type="domain" description="Tyr recombinase" evidence="6">
    <location>
        <begin position="178"/>
        <end position="383"/>
    </location>
</feature>
<dbReference type="PANTHER" id="PTHR30349:SF64">
    <property type="entry name" value="PROPHAGE INTEGRASE INTD-RELATED"/>
    <property type="match status" value="1"/>
</dbReference>
<dbReference type="PROSITE" id="PS51900">
    <property type="entry name" value="CB"/>
    <property type="match status" value="1"/>
</dbReference>
<evidence type="ECO:0000256" key="4">
    <source>
        <dbReference type="ARBA" id="ARBA00023172"/>
    </source>
</evidence>
<proteinExistence type="inferred from homology"/>
<dbReference type="InterPro" id="IPR044068">
    <property type="entry name" value="CB"/>
</dbReference>
<dbReference type="Gene3D" id="1.10.443.10">
    <property type="entry name" value="Intergrase catalytic core"/>
    <property type="match status" value="1"/>
</dbReference>
<dbReference type="InterPro" id="IPR010998">
    <property type="entry name" value="Integrase_recombinase_N"/>
</dbReference>
<dbReference type="CDD" id="cd01189">
    <property type="entry name" value="INT_ICEBs1_C_like"/>
    <property type="match status" value="1"/>
</dbReference>
<evidence type="ECO:0000256" key="5">
    <source>
        <dbReference type="PROSITE-ProRule" id="PRU01248"/>
    </source>
</evidence>
<reference evidence="8 9" key="1">
    <citation type="submission" date="2023-04" db="EMBL/GenBank/DDBJ databases">
        <title>Genome sequence of Halobacillus naozhouensis KACC 21980.</title>
        <authorList>
            <person name="Kim S."/>
            <person name="Heo J."/>
            <person name="Kwon S.-W."/>
        </authorList>
    </citation>
    <scope>NUCLEOTIDE SEQUENCE [LARGE SCALE GENOMIC DNA]</scope>
    <source>
        <strain evidence="8 9">KCTC 13234</strain>
    </source>
</reference>
<dbReference type="Pfam" id="PF14659">
    <property type="entry name" value="Phage_int_SAM_3"/>
    <property type="match status" value="1"/>
</dbReference>
<organism evidence="8 9">
    <name type="scientific">Halobacillus naozhouensis</name>
    <dbReference type="NCBI Taxonomy" id="554880"/>
    <lineage>
        <taxon>Bacteria</taxon>
        <taxon>Bacillati</taxon>
        <taxon>Bacillota</taxon>
        <taxon>Bacilli</taxon>
        <taxon>Bacillales</taxon>
        <taxon>Bacillaceae</taxon>
        <taxon>Halobacillus</taxon>
    </lineage>
</organism>
<evidence type="ECO:0000259" key="6">
    <source>
        <dbReference type="PROSITE" id="PS51898"/>
    </source>
</evidence>